<name>A0A922L9N8_DERFA</name>
<accession>A0A922L9N8</accession>
<sequence length="67" mass="8046">MNFDQFYLLNLYSELMVIGHTYIPAASIIKDTRVIGRQDNDRFIIIIIPEDILYNTQQILHLNHWRK</sequence>
<keyword evidence="2" id="KW-1185">Reference proteome</keyword>
<evidence type="ECO:0000313" key="2">
    <source>
        <dbReference type="Proteomes" id="UP000790347"/>
    </source>
</evidence>
<dbReference type="EMBL" id="ASGP02000001">
    <property type="protein sequence ID" value="KAH9528521.1"/>
    <property type="molecule type" value="Genomic_DNA"/>
</dbReference>
<proteinExistence type="predicted"/>
<comment type="caution">
    <text evidence="1">The sequence shown here is derived from an EMBL/GenBank/DDBJ whole genome shotgun (WGS) entry which is preliminary data.</text>
</comment>
<gene>
    <name evidence="1" type="ORF">DERF_002462</name>
</gene>
<organism evidence="1 2">
    <name type="scientific">Dermatophagoides farinae</name>
    <name type="common">American house dust mite</name>
    <dbReference type="NCBI Taxonomy" id="6954"/>
    <lineage>
        <taxon>Eukaryota</taxon>
        <taxon>Metazoa</taxon>
        <taxon>Ecdysozoa</taxon>
        <taxon>Arthropoda</taxon>
        <taxon>Chelicerata</taxon>
        <taxon>Arachnida</taxon>
        <taxon>Acari</taxon>
        <taxon>Acariformes</taxon>
        <taxon>Sarcoptiformes</taxon>
        <taxon>Astigmata</taxon>
        <taxon>Psoroptidia</taxon>
        <taxon>Analgoidea</taxon>
        <taxon>Pyroglyphidae</taxon>
        <taxon>Dermatophagoidinae</taxon>
        <taxon>Dermatophagoides</taxon>
    </lineage>
</organism>
<reference evidence="1" key="1">
    <citation type="submission" date="2013-05" db="EMBL/GenBank/DDBJ databases">
        <authorList>
            <person name="Yim A.K.Y."/>
            <person name="Chan T.F."/>
            <person name="Ji K.M."/>
            <person name="Liu X.Y."/>
            <person name="Zhou J.W."/>
            <person name="Li R.Q."/>
            <person name="Yang K.Y."/>
            <person name="Li J."/>
            <person name="Li M."/>
            <person name="Law P.T.W."/>
            <person name="Wu Y.L."/>
            <person name="Cai Z.L."/>
            <person name="Qin H."/>
            <person name="Bao Y."/>
            <person name="Leung R.K.K."/>
            <person name="Ng P.K.S."/>
            <person name="Zou J."/>
            <person name="Zhong X.J."/>
            <person name="Ran P.X."/>
            <person name="Zhong N.S."/>
            <person name="Liu Z.G."/>
            <person name="Tsui S.K.W."/>
        </authorList>
    </citation>
    <scope>NUCLEOTIDE SEQUENCE</scope>
    <source>
        <strain evidence="1">Derf</strain>
        <tissue evidence="1">Whole organism</tissue>
    </source>
</reference>
<reference evidence="1" key="2">
    <citation type="journal article" date="2022" name="Res Sq">
        <title>Comparative Genomics Reveals Insights into the Divergent Evolution of Astigmatic Mites and Household Pest Adaptations.</title>
        <authorList>
            <person name="Xiong Q."/>
            <person name="Wan A.T.-Y."/>
            <person name="Liu X.-Y."/>
            <person name="Fung C.S.-H."/>
            <person name="Xiao X."/>
            <person name="Malainual N."/>
            <person name="Hou J."/>
            <person name="Wang L."/>
            <person name="Wang M."/>
            <person name="Yang K."/>
            <person name="Cui Y."/>
            <person name="Leung E."/>
            <person name="Nong W."/>
            <person name="Shin S.-K."/>
            <person name="Au S."/>
            <person name="Jeong K.Y."/>
            <person name="Chew F.T."/>
            <person name="Hui J."/>
            <person name="Leung T.F."/>
            <person name="Tungtrongchitr A."/>
            <person name="Zhong N."/>
            <person name="Liu Z."/>
            <person name="Tsui S."/>
        </authorList>
    </citation>
    <scope>NUCLEOTIDE SEQUENCE</scope>
    <source>
        <strain evidence="1">Derf</strain>
        <tissue evidence="1">Whole organism</tissue>
    </source>
</reference>
<protein>
    <submittedName>
        <fullName evidence="1">Uncharacterized protein</fullName>
    </submittedName>
</protein>
<dbReference type="AlphaFoldDB" id="A0A922L9N8"/>
<dbReference type="Proteomes" id="UP000790347">
    <property type="component" value="Unassembled WGS sequence"/>
</dbReference>
<evidence type="ECO:0000313" key="1">
    <source>
        <dbReference type="EMBL" id="KAH9528521.1"/>
    </source>
</evidence>